<dbReference type="OrthoDB" id="4247498at2"/>
<dbReference type="RefSeq" id="WP_052454003.1">
    <property type="nucleotide sequence ID" value="NZ_CP009313.1"/>
</dbReference>
<organism evidence="1 2">
    <name type="scientific">Streptomyces nodosus</name>
    <dbReference type="NCBI Taxonomy" id="40318"/>
    <lineage>
        <taxon>Bacteria</taxon>
        <taxon>Bacillati</taxon>
        <taxon>Actinomycetota</taxon>
        <taxon>Actinomycetes</taxon>
        <taxon>Kitasatosporales</taxon>
        <taxon>Streptomycetaceae</taxon>
        <taxon>Streptomyces</taxon>
    </lineage>
</organism>
<dbReference type="AlphaFoldDB" id="A0A5P2VVZ9"/>
<reference evidence="1 2" key="1">
    <citation type="submission" date="2017-09" db="EMBL/GenBank/DDBJ databases">
        <title>Streptomyces genome completion.</title>
        <authorList>
            <person name="Lee N."/>
            <person name="Cho B.-K."/>
        </authorList>
    </citation>
    <scope>NUCLEOTIDE SEQUENCE [LARGE SCALE GENOMIC DNA]</scope>
    <source>
        <strain evidence="1 2">ATCC 14899</strain>
    </source>
</reference>
<dbReference type="EMBL" id="CP023747">
    <property type="protein sequence ID" value="QEV37790.1"/>
    <property type="molecule type" value="Genomic_DNA"/>
</dbReference>
<protein>
    <submittedName>
        <fullName evidence="1">Uncharacterized protein</fullName>
    </submittedName>
</protein>
<name>A0A5P2VVZ9_9ACTN</name>
<evidence type="ECO:0000313" key="2">
    <source>
        <dbReference type="Proteomes" id="UP000325763"/>
    </source>
</evidence>
<dbReference type="Proteomes" id="UP000325763">
    <property type="component" value="Chromosome"/>
</dbReference>
<proteinExistence type="predicted"/>
<sequence length="158" mass="17259">MWALQLLHGWYVLHGRYAVALGIPPVWIRGPATAHPGPALLVLVVAVVALIVGTRMRQGRARRLRHAPGRAPAESVDTSWFAAHTLDGFPEDAVRARLRTPGAPPVDRAYAAWILATHGADAVWLERNLALPADVARLIAEAAETRRRTQDTPDGHDR</sequence>
<gene>
    <name evidence="1" type="ORF">CP978_03855</name>
</gene>
<accession>A0A5P2VVZ9</accession>
<evidence type="ECO:0000313" key="1">
    <source>
        <dbReference type="EMBL" id="QEV37790.1"/>
    </source>
</evidence>
<dbReference type="KEGG" id="snq:CP978_03855"/>